<evidence type="ECO:0000259" key="7">
    <source>
        <dbReference type="PROSITE" id="PS00623"/>
    </source>
</evidence>
<dbReference type="AlphaFoldDB" id="A0A4Q0SRF6"/>
<feature type="binding site" evidence="5">
    <location>
        <begin position="105"/>
        <end position="108"/>
    </location>
    <ligand>
        <name>FAD</name>
        <dbReference type="ChEBI" id="CHEBI:57692"/>
    </ligand>
</feature>
<evidence type="ECO:0000256" key="5">
    <source>
        <dbReference type="PIRSR" id="PIRSR000137-2"/>
    </source>
</evidence>
<dbReference type="SUPFAM" id="SSF51905">
    <property type="entry name" value="FAD/NAD(P)-binding domain"/>
    <property type="match status" value="1"/>
</dbReference>
<evidence type="ECO:0000256" key="1">
    <source>
        <dbReference type="ARBA" id="ARBA00001974"/>
    </source>
</evidence>
<protein>
    <submittedName>
        <fullName evidence="8">Choline dehydrogenase</fullName>
    </submittedName>
</protein>
<keyword evidence="3 6" id="KW-0285">Flavoprotein</keyword>
<dbReference type="InterPro" id="IPR012132">
    <property type="entry name" value="GMC_OxRdtase"/>
</dbReference>
<comment type="similarity">
    <text evidence="2 6">Belongs to the GMC oxidoreductase family.</text>
</comment>
<dbReference type="EMBL" id="LBJM01000016">
    <property type="protein sequence ID" value="RXH41500.1"/>
    <property type="molecule type" value="Genomic_DNA"/>
</dbReference>
<gene>
    <name evidence="8" type="ORF">XH94_07800</name>
</gene>
<dbReference type="SUPFAM" id="SSF54373">
    <property type="entry name" value="FAD-linked reductases, C-terminal domain"/>
    <property type="match status" value="1"/>
</dbReference>
<comment type="cofactor">
    <cofactor evidence="1 5">
        <name>FAD</name>
        <dbReference type="ChEBI" id="CHEBI:57692"/>
    </cofactor>
</comment>
<dbReference type="Pfam" id="PF05199">
    <property type="entry name" value="GMC_oxred_C"/>
    <property type="match status" value="1"/>
</dbReference>
<feature type="domain" description="Glucose-methanol-choline oxidoreductase N-terminal" evidence="7">
    <location>
        <begin position="95"/>
        <end position="118"/>
    </location>
</feature>
<evidence type="ECO:0000313" key="8">
    <source>
        <dbReference type="EMBL" id="RXH41500.1"/>
    </source>
</evidence>
<evidence type="ECO:0000313" key="9">
    <source>
        <dbReference type="Proteomes" id="UP000290565"/>
    </source>
</evidence>
<dbReference type="Pfam" id="PF00732">
    <property type="entry name" value="GMC_oxred_N"/>
    <property type="match status" value="1"/>
</dbReference>
<dbReference type="GO" id="GO:0016614">
    <property type="term" value="F:oxidoreductase activity, acting on CH-OH group of donors"/>
    <property type="evidence" value="ECO:0007669"/>
    <property type="project" value="InterPro"/>
</dbReference>
<sequence>MGRQRETGLGNGSMSEEFDYVIVGAGAAGCVLANRLTADGVATVCLLEAGPPDRNPFIHLPAGFIKTLFDPTCTWQFKTDPTERTGGRPIATTQGRTLGGGSSINGMVYNRGQPADFDGWAQRGNRGWAWDDVLPYFRRSVRRLDIEKGPEHGEAIPVSRMDWLHPVSEAFIRGCINAGIPQNPDYNNGHQAGVGYFQRTIDRGWRVSSARAFLKPALSRSNLELRTNVRASEIVLDQRRAVAVRYLRRRGATPNEVRARREVILATGTVNTARLLQVSGIGPAPALASLGVPLRHELNGVGANFRDHYAVRIVMKARPDVVTLNELSRGLRLGGQIARWAAGLPNILATSPSQVHVFWKSFEGLDAPDLQCVFTPGSYKQGAVYVLDDYPGVSAGAWPHRPQSTGYVHARSTDVFEDPVVQPNYLSAPQDRRTTIGGLRLIRRLLSTPELAHYLQNETLPGPDVTTDDELLDYSYRNGTTCYHLIGTARMGPATDRDAVVDNELRVHGLDRLRIVDASIMPTMPSANTYATTLMIAEKAADMIQGRQLPNNQAG</sequence>
<dbReference type="InterPro" id="IPR000172">
    <property type="entry name" value="GMC_OxRdtase_N"/>
</dbReference>
<dbReference type="PANTHER" id="PTHR11552">
    <property type="entry name" value="GLUCOSE-METHANOL-CHOLINE GMC OXIDOREDUCTASE"/>
    <property type="match status" value="1"/>
</dbReference>
<keyword evidence="4 5" id="KW-0274">FAD</keyword>
<evidence type="ECO:0000256" key="2">
    <source>
        <dbReference type="ARBA" id="ARBA00010790"/>
    </source>
</evidence>
<dbReference type="GO" id="GO:0050660">
    <property type="term" value="F:flavin adenine dinucleotide binding"/>
    <property type="evidence" value="ECO:0007669"/>
    <property type="project" value="InterPro"/>
</dbReference>
<proteinExistence type="inferred from homology"/>
<name>A0A4Q0SRF6_9BRAD</name>
<reference evidence="8 9" key="1">
    <citation type="submission" date="2015-04" db="EMBL/GenBank/DDBJ databases">
        <title>Comparative genomics of rhizobia nodulating Arachis hypogaea in China.</title>
        <authorList>
            <person name="Li Y."/>
        </authorList>
    </citation>
    <scope>NUCLEOTIDE SEQUENCE [LARGE SCALE GENOMIC DNA]</scope>
    <source>
        <strain evidence="8 9">CCBAU 51787</strain>
    </source>
</reference>
<dbReference type="InterPro" id="IPR036188">
    <property type="entry name" value="FAD/NAD-bd_sf"/>
</dbReference>
<dbReference type="PROSITE" id="PS00623">
    <property type="entry name" value="GMC_OXRED_1"/>
    <property type="match status" value="1"/>
</dbReference>
<dbReference type="Proteomes" id="UP000290565">
    <property type="component" value="Unassembled WGS sequence"/>
</dbReference>
<dbReference type="PROSITE" id="PS51257">
    <property type="entry name" value="PROKAR_LIPOPROTEIN"/>
    <property type="match status" value="1"/>
</dbReference>
<organism evidence="8 9">
    <name type="scientific">Bradyrhizobium zhanjiangense</name>
    <dbReference type="NCBI Taxonomy" id="1325107"/>
    <lineage>
        <taxon>Bacteria</taxon>
        <taxon>Pseudomonadati</taxon>
        <taxon>Pseudomonadota</taxon>
        <taxon>Alphaproteobacteria</taxon>
        <taxon>Hyphomicrobiales</taxon>
        <taxon>Nitrobacteraceae</taxon>
        <taxon>Bradyrhizobium</taxon>
    </lineage>
</organism>
<evidence type="ECO:0000256" key="4">
    <source>
        <dbReference type="ARBA" id="ARBA00022827"/>
    </source>
</evidence>
<comment type="caution">
    <text evidence="8">The sequence shown here is derived from an EMBL/GenBank/DDBJ whole genome shotgun (WGS) entry which is preliminary data.</text>
</comment>
<dbReference type="InterPro" id="IPR007867">
    <property type="entry name" value="GMC_OxRtase_C"/>
</dbReference>
<dbReference type="PANTHER" id="PTHR11552:SF147">
    <property type="entry name" value="CHOLINE DEHYDROGENASE, MITOCHONDRIAL"/>
    <property type="match status" value="1"/>
</dbReference>
<dbReference type="Gene3D" id="3.50.50.60">
    <property type="entry name" value="FAD/NAD(P)-binding domain"/>
    <property type="match status" value="1"/>
</dbReference>
<accession>A0A4Q0SRF6</accession>
<evidence type="ECO:0000256" key="6">
    <source>
        <dbReference type="RuleBase" id="RU003968"/>
    </source>
</evidence>
<evidence type="ECO:0000256" key="3">
    <source>
        <dbReference type="ARBA" id="ARBA00022630"/>
    </source>
</evidence>
<dbReference type="Gene3D" id="3.30.560.10">
    <property type="entry name" value="Glucose Oxidase, domain 3"/>
    <property type="match status" value="1"/>
</dbReference>
<dbReference type="PIRSF" id="PIRSF000137">
    <property type="entry name" value="Alcohol_oxidase"/>
    <property type="match status" value="1"/>
</dbReference>